<evidence type="ECO:0000256" key="2">
    <source>
        <dbReference type="ARBA" id="ARBA00004986"/>
    </source>
</evidence>
<evidence type="ECO:0000259" key="15">
    <source>
        <dbReference type="Pfam" id="PF22468"/>
    </source>
</evidence>
<dbReference type="InterPro" id="IPR001048">
    <property type="entry name" value="Asp/Glu/Uridylate_kinase"/>
</dbReference>
<dbReference type="InterPro" id="IPR005260">
    <property type="entry name" value="Asp_kin_monofn"/>
</dbReference>
<comment type="catalytic activity">
    <reaction evidence="10 12">
        <text>L-aspartate + ATP = 4-phospho-L-aspartate + ADP</text>
        <dbReference type="Rhea" id="RHEA:23776"/>
        <dbReference type="ChEBI" id="CHEBI:29991"/>
        <dbReference type="ChEBI" id="CHEBI:30616"/>
        <dbReference type="ChEBI" id="CHEBI:57535"/>
        <dbReference type="ChEBI" id="CHEBI:456216"/>
        <dbReference type="EC" id="2.7.2.4"/>
    </reaction>
</comment>
<evidence type="ECO:0000256" key="6">
    <source>
        <dbReference type="ARBA" id="ARBA00022741"/>
    </source>
</evidence>
<dbReference type="GO" id="GO:0005524">
    <property type="term" value="F:ATP binding"/>
    <property type="evidence" value="ECO:0007669"/>
    <property type="project" value="UniProtKB-KW"/>
</dbReference>
<evidence type="ECO:0000256" key="4">
    <source>
        <dbReference type="ARBA" id="ARBA00010122"/>
    </source>
</evidence>
<dbReference type="PANTHER" id="PTHR21499:SF3">
    <property type="entry name" value="ASPARTOKINASE"/>
    <property type="match status" value="1"/>
</dbReference>
<evidence type="ECO:0000256" key="7">
    <source>
        <dbReference type="ARBA" id="ARBA00022777"/>
    </source>
</evidence>
<dbReference type="UniPathway" id="UPA00050">
    <property type="reaction ID" value="UER00461"/>
</dbReference>
<dbReference type="GO" id="GO:0005829">
    <property type="term" value="C:cytosol"/>
    <property type="evidence" value="ECO:0007669"/>
    <property type="project" value="TreeGrafter"/>
</dbReference>
<feature type="binding site" evidence="11">
    <location>
        <position position="185"/>
    </location>
    <ligand>
        <name>ATP</name>
        <dbReference type="ChEBI" id="CHEBI:30616"/>
    </ligand>
</feature>
<evidence type="ECO:0000313" key="16">
    <source>
        <dbReference type="EMBL" id="RKX68769.1"/>
    </source>
</evidence>
<keyword evidence="5 12" id="KW-0808">Transferase</keyword>
<comment type="pathway">
    <text evidence="1 13">Amino-acid biosynthesis; L-lysine biosynthesis via DAP pathway; (S)-tetrahydrodipicolinate from L-aspartate: step 1/4.</text>
</comment>
<feature type="binding site" evidence="11">
    <location>
        <position position="47"/>
    </location>
    <ligand>
        <name>substrate</name>
    </ligand>
</feature>
<dbReference type="InterPro" id="IPR045865">
    <property type="entry name" value="ACT-like_dom_sf"/>
</dbReference>
<dbReference type="Gene3D" id="3.40.1160.10">
    <property type="entry name" value="Acetylglutamate kinase-like"/>
    <property type="match status" value="1"/>
</dbReference>
<evidence type="ECO:0000256" key="10">
    <source>
        <dbReference type="ARBA" id="ARBA00047872"/>
    </source>
</evidence>
<dbReference type="EC" id="2.7.2.4" evidence="12"/>
<evidence type="ECO:0000256" key="1">
    <source>
        <dbReference type="ARBA" id="ARBA00004766"/>
    </source>
</evidence>
<dbReference type="UniPathway" id="UPA00051">
    <property type="reaction ID" value="UER00462"/>
</dbReference>
<dbReference type="Gene3D" id="3.30.2130.10">
    <property type="entry name" value="VC0802-like"/>
    <property type="match status" value="1"/>
</dbReference>
<dbReference type="InterPro" id="IPR054352">
    <property type="entry name" value="ACT_Aspartokinase"/>
</dbReference>
<dbReference type="CDD" id="cd04868">
    <property type="entry name" value="ACT_AK-like"/>
    <property type="match status" value="1"/>
</dbReference>
<accession>A0A660SDB4</accession>
<dbReference type="InterPro" id="IPR036393">
    <property type="entry name" value="AceGlu_kinase-like_sf"/>
</dbReference>
<feature type="binding site" evidence="11">
    <location>
        <begin position="7"/>
        <end position="10"/>
    </location>
    <ligand>
        <name>ATP</name>
        <dbReference type="ChEBI" id="CHEBI:30616"/>
    </ligand>
</feature>
<dbReference type="Pfam" id="PF00696">
    <property type="entry name" value="AA_kinase"/>
    <property type="match status" value="1"/>
</dbReference>
<dbReference type="CDD" id="cd04246">
    <property type="entry name" value="AAK_AK-DapG-like"/>
    <property type="match status" value="1"/>
</dbReference>
<comment type="similarity">
    <text evidence="4 12">Belongs to the aspartokinase family.</text>
</comment>
<keyword evidence="6 11" id="KW-0547">Nucleotide-binding</keyword>
<evidence type="ECO:0000256" key="5">
    <source>
        <dbReference type="ARBA" id="ARBA00022679"/>
    </source>
</evidence>
<comment type="caution">
    <text evidence="16">The sequence shown here is derived from an EMBL/GenBank/DDBJ whole genome shotgun (WGS) entry which is preliminary data.</text>
</comment>
<dbReference type="GO" id="GO:0009088">
    <property type="term" value="P:threonine biosynthetic process"/>
    <property type="evidence" value="ECO:0007669"/>
    <property type="project" value="UniProtKB-UniPathway"/>
</dbReference>
<evidence type="ECO:0000259" key="14">
    <source>
        <dbReference type="Pfam" id="PF00696"/>
    </source>
</evidence>
<evidence type="ECO:0000256" key="12">
    <source>
        <dbReference type="RuleBase" id="RU003448"/>
    </source>
</evidence>
<dbReference type="SUPFAM" id="SSF55021">
    <property type="entry name" value="ACT-like"/>
    <property type="match status" value="2"/>
</dbReference>
<dbReference type="Pfam" id="PF22468">
    <property type="entry name" value="ACT_9"/>
    <property type="match status" value="1"/>
</dbReference>
<dbReference type="InterPro" id="IPR001341">
    <property type="entry name" value="Asp_kinase"/>
</dbReference>
<feature type="binding site" evidence="11">
    <location>
        <begin position="174"/>
        <end position="175"/>
    </location>
    <ligand>
        <name>ATP</name>
        <dbReference type="ChEBI" id="CHEBI:30616"/>
    </ligand>
</feature>
<protein>
    <recommendedName>
        <fullName evidence="12">Aspartokinase</fullName>
        <ecNumber evidence="12">2.7.2.4</ecNumber>
    </recommendedName>
</protein>
<dbReference type="EMBL" id="QNBE01000132">
    <property type="protein sequence ID" value="RKX68769.1"/>
    <property type="molecule type" value="Genomic_DNA"/>
</dbReference>
<keyword evidence="9" id="KW-0457">Lysine biosynthesis</keyword>
<gene>
    <name evidence="16" type="ORF">DRP53_10035</name>
</gene>
<sequence length="407" mass="44642">MGIVVVKFGGGALSNRTGFQRAVEIVKSHRRIGNSVIVVVSAMGKTTDRLLKMAEDLGPAILPARELDLLLSSGERISMSLFSIALAREGIKARSYTGSQVGIITDSRHSQARIVEVKGDRIRSDLEHDIVPIVAGFQGVSRDREVTTLGRGGSDVTALALAAAFNCRQCYLYTDVDGLFTEDPRSFPEARPIREISYEEMFELSSRGAIILHPRACAIAARNGVEVWTGRQRGLGTWIREGKMEKPGVKAITHQPRVNIITLIGVPRQRGTITQVITQLAREGIGVRSFFHGVGEREFDLSFILRPEDGDRALALIKAINLSPKQTILTRDLGSVTLVGYGAGTDVSILNRLFSTLERNRIHIYGVTTSELSITCIIKRRKVKGAVSALLKEFQLTGADRRRSQLI</sequence>
<dbReference type="GO" id="GO:0009089">
    <property type="term" value="P:lysine biosynthetic process via diaminopimelate"/>
    <property type="evidence" value="ECO:0007669"/>
    <property type="project" value="UniProtKB-UniPathway"/>
</dbReference>
<dbReference type="GO" id="GO:0009090">
    <property type="term" value="P:homoserine biosynthetic process"/>
    <property type="evidence" value="ECO:0007669"/>
    <property type="project" value="TreeGrafter"/>
</dbReference>
<reference evidence="16 17" key="1">
    <citation type="submission" date="2018-06" db="EMBL/GenBank/DDBJ databases">
        <title>Extensive metabolic versatility and redundancy in microbially diverse, dynamic hydrothermal sediments.</title>
        <authorList>
            <person name="Dombrowski N."/>
            <person name="Teske A."/>
            <person name="Baker B.J."/>
        </authorList>
    </citation>
    <scope>NUCLEOTIDE SEQUENCE [LARGE SCALE GENOMIC DNA]</scope>
    <source>
        <strain evidence="16">B36_G15</strain>
    </source>
</reference>
<evidence type="ECO:0000256" key="13">
    <source>
        <dbReference type="RuleBase" id="RU004249"/>
    </source>
</evidence>
<evidence type="ECO:0000256" key="11">
    <source>
        <dbReference type="PIRSR" id="PIRSR000726-1"/>
    </source>
</evidence>
<dbReference type="UniPathway" id="UPA00034">
    <property type="reaction ID" value="UER00015"/>
</dbReference>
<dbReference type="SUPFAM" id="SSF53633">
    <property type="entry name" value="Carbamate kinase-like"/>
    <property type="match status" value="1"/>
</dbReference>
<comment type="pathway">
    <text evidence="3 13">Amino-acid biosynthesis; L-threonine biosynthesis; L-threonine from L-aspartate: step 1/5.</text>
</comment>
<evidence type="ECO:0000256" key="3">
    <source>
        <dbReference type="ARBA" id="ARBA00005139"/>
    </source>
</evidence>
<dbReference type="Proteomes" id="UP000268469">
    <property type="component" value="Unassembled WGS sequence"/>
</dbReference>
<feature type="domain" description="Aspartate/glutamate/uridylate kinase" evidence="14">
    <location>
        <begin position="3"/>
        <end position="227"/>
    </location>
</feature>
<dbReference type="PANTHER" id="PTHR21499">
    <property type="entry name" value="ASPARTATE KINASE"/>
    <property type="match status" value="1"/>
</dbReference>
<dbReference type="PIRSF" id="PIRSF000726">
    <property type="entry name" value="Asp_kin"/>
    <property type="match status" value="1"/>
</dbReference>
<dbReference type="NCBIfam" id="TIGR00657">
    <property type="entry name" value="asp_kinases"/>
    <property type="match status" value="1"/>
</dbReference>
<keyword evidence="8 11" id="KW-0067">ATP-binding</keyword>
<evidence type="ECO:0000256" key="9">
    <source>
        <dbReference type="ARBA" id="ARBA00023154"/>
    </source>
</evidence>
<dbReference type="AlphaFoldDB" id="A0A660SDB4"/>
<dbReference type="NCBIfam" id="NF005155">
    <property type="entry name" value="PRK06635.1-4"/>
    <property type="match status" value="1"/>
</dbReference>
<comment type="pathway">
    <text evidence="2 13">Amino-acid biosynthesis; L-methionine biosynthesis via de novo pathway; L-homoserine from L-aspartate: step 1/3.</text>
</comment>
<proteinExistence type="inferred from homology"/>
<feature type="domain" description="Aspartokinase ACT" evidence="15">
    <location>
        <begin position="336"/>
        <end position="394"/>
    </location>
</feature>
<keyword evidence="13" id="KW-0028">Amino-acid biosynthesis</keyword>
<organism evidence="16 17">
    <name type="scientific">candidate division WOR-3 bacterium</name>
    <dbReference type="NCBI Taxonomy" id="2052148"/>
    <lineage>
        <taxon>Bacteria</taxon>
        <taxon>Bacteria division WOR-3</taxon>
    </lineage>
</organism>
<dbReference type="GO" id="GO:0004072">
    <property type="term" value="F:aspartate kinase activity"/>
    <property type="evidence" value="ECO:0007669"/>
    <property type="project" value="UniProtKB-EC"/>
</dbReference>
<keyword evidence="7 12" id="KW-0418">Kinase</keyword>
<name>A0A660SDB4_UNCW3</name>
<evidence type="ECO:0000256" key="8">
    <source>
        <dbReference type="ARBA" id="ARBA00022840"/>
    </source>
</evidence>
<evidence type="ECO:0000313" key="17">
    <source>
        <dbReference type="Proteomes" id="UP000268469"/>
    </source>
</evidence>
<feature type="binding site" evidence="11">
    <location>
        <position position="75"/>
    </location>
    <ligand>
        <name>substrate</name>
    </ligand>
</feature>